<dbReference type="Proteomes" id="UP000276133">
    <property type="component" value="Unassembled WGS sequence"/>
</dbReference>
<dbReference type="AlphaFoldDB" id="A0A3M7QAZ2"/>
<accession>A0A3M7QAZ2</accession>
<evidence type="ECO:0000313" key="2">
    <source>
        <dbReference type="Proteomes" id="UP000276133"/>
    </source>
</evidence>
<dbReference type="EMBL" id="REGN01006765">
    <property type="protein sequence ID" value="RNA08382.1"/>
    <property type="molecule type" value="Genomic_DNA"/>
</dbReference>
<sequence>MNIIKKQLTFKAPQQKTNIIIFCFQSLYKHSLAHCKQLRYNFLDAILKKKTNAQIFIFKKYKIFKFIIRGSRDPGGRGWGRGGVTLVPP</sequence>
<gene>
    <name evidence="1" type="ORF">BpHYR1_001341</name>
</gene>
<protein>
    <submittedName>
        <fullName evidence="1">Uncharacterized protein</fullName>
    </submittedName>
</protein>
<name>A0A3M7QAZ2_BRAPC</name>
<comment type="caution">
    <text evidence="1">The sequence shown here is derived from an EMBL/GenBank/DDBJ whole genome shotgun (WGS) entry which is preliminary data.</text>
</comment>
<proteinExistence type="predicted"/>
<keyword evidence="2" id="KW-1185">Reference proteome</keyword>
<evidence type="ECO:0000313" key="1">
    <source>
        <dbReference type="EMBL" id="RNA08382.1"/>
    </source>
</evidence>
<organism evidence="1 2">
    <name type="scientific">Brachionus plicatilis</name>
    <name type="common">Marine rotifer</name>
    <name type="synonym">Brachionus muelleri</name>
    <dbReference type="NCBI Taxonomy" id="10195"/>
    <lineage>
        <taxon>Eukaryota</taxon>
        <taxon>Metazoa</taxon>
        <taxon>Spiralia</taxon>
        <taxon>Gnathifera</taxon>
        <taxon>Rotifera</taxon>
        <taxon>Eurotatoria</taxon>
        <taxon>Monogononta</taxon>
        <taxon>Pseudotrocha</taxon>
        <taxon>Ploima</taxon>
        <taxon>Brachionidae</taxon>
        <taxon>Brachionus</taxon>
    </lineage>
</organism>
<reference evidence="1 2" key="1">
    <citation type="journal article" date="2018" name="Sci. Rep.">
        <title>Genomic signatures of local adaptation to the degree of environmental predictability in rotifers.</title>
        <authorList>
            <person name="Franch-Gras L."/>
            <person name="Hahn C."/>
            <person name="Garcia-Roger E.M."/>
            <person name="Carmona M.J."/>
            <person name="Serra M."/>
            <person name="Gomez A."/>
        </authorList>
    </citation>
    <scope>NUCLEOTIDE SEQUENCE [LARGE SCALE GENOMIC DNA]</scope>
    <source>
        <strain evidence="1">HYR1</strain>
    </source>
</reference>